<feature type="signal peptide" evidence="5">
    <location>
        <begin position="1"/>
        <end position="23"/>
    </location>
</feature>
<feature type="chain" id="PRO_5045865732" description="sphingomyelin phosphodiesterase" evidence="5">
    <location>
        <begin position="24"/>
        <end position="1636"/>
    </location>
</feature>
<keyword evidence="5" id="KW-0732">Signal</keyword>
<evidence type="ECO:0000256" key="2">
    <source>
        <dbReference type="ARBA" id="ARBA00022801"/>
    </source>
</evidence>
<dbReference type="RefSeq" id="XP_006818959.1">
    <property type="nucleotide sequence ID" value="XM_006818896.1"/>
</dbReference>
<dbReference type="SUPFAM" id="SSF56219">
    <property type="entry name" value="DNase I-like"/>
    <property type="match status" value="4"/>
</dbReference>
<keyword evidence="4" id="KW-1133">Transmembrane helix</keyword>
<dbReference type="InterPro" id="IPR036691">
    <property type="entry name" value="Endo/exonu/phosph_ase_sf"/>
</dbReference>
<dbReference type="InterPro" id="IPR038772">
    <property type="entry name" value="Sph/SMPD2-like"/>
</dbReference>
<evidence type="ECO:0000256" key="4">
    <source>
        <dbReference type="SAM" id="Phobius"/>
    </source>
</evidence>
<gene>
    <name evidence="7" type="primary">LOC102807973</name>
</gene>
<dbReference type="CDD" id="cd09078">
    <property type="entry name" value="nSMase"/>
    <property type="match status" value="4"/>
</dbReference>
<dbReference type="PANTHER" id="PTHR16320:SF23">
    <property type="entry name" value="SPHINGOMYELINASE C 1"/>
    <property type="match status" value="1"/>
</dbReference>
<dbReference type="Proteomes" id="UP000694865">
    <property type="component" value="Unplaced"/>
</dbReference>
<proteinExistence type="predicted"/>
<sequence length="1636" mass="185700">MANIGVQTAIFVVAAFIIHASHSDDCEDSRPQVWLGYATSECDLSEEYCDLFSLDYVCSDVYKDGDSCLEEPGGRPGPLPLSELQNVLCASPSGSTWQATPATTINVITYNIWELRLFIGQQNGQIERTCRIPQHIFRYYGDVDAIVFNEGHMGGCFSQDGISMRQILEQYGFPYYTKTLGVGKLPSMGRFENGGVFIASRWPIVAEQEHVFRNALRLTSDALNAKGVMYAKIEKSVNDETKYYHVFGTHMQSTENEDGDEIRALQAKEIHAFMLEQNILKSDPVIYAGDFNSDYYGDRWEQILEILRARMPQITGPINVTYDYQHNDVFDEGLTTPSLWIDYVLYSEDHLMPCNASQEAIKFVDEQPFWVCMDGRILQPGHAYPYQSSCRSSKNITDLSDHYAVLGRLDFSSSVMPTSDSGFPTLPAECIVGDRPSVWLGRVTAECNLTPDYCRMFGMEFICSSDFEVWDRCYSLSGTGQNVLCAIPEVAVTQPTPLLTFKVMNYNIWGLRYLIYQTGQYERTCRMLPNIMTHNGDVDVIVFNEAFMGGCFHMHGASFRDILKYYGFRYFTGTVGENTSLLPQPENGGVFIASRWPITAWEETIYEDYVIISSDMLSSKGAMYAAIEKTVDGQTVQYHVLGTHLQAGQRSNGGSEVRLAQVEQMHDLMLSQDIPQNEPVIYAGDYNTDMYTEQDELVKILEVLEATVPPVVGPLKYTNDKQHNDIIGPSNETSKWIDYVMYSYAHLNPDDSSMQAFNYTDDPYTVCMDEFALFSRHLYPYDERCGENKTITDLSNHYAVIGTFSFSQTTSVGRRNTFVLDVFQIMLYNCTDDRPQVWLGYATSECDLTPDYCAMFGLDFVCQADYNDGDDCLSGPGLPGSDDPRNVLCASPHMNIWEPTPATTLNVLAYNIWELRYLYYQSGQRERTCRIPQEIFRHHGDIDVIIWNEIFMGGCFPDDGISIVQMLNQYGFNHHTTRIGEYTRDISKQPENGGIFISSRWPILEEEEWIYKHRTRSSPDTLSSRGAAYAKIRKSVDDETMDYHILGTHLQAHEGDKYAEARALQAKEMHSFMVKQNIPLNEPVIYGGDLNTDMYTSPDQWDQVLQILEADMPPTVGPLNITDDNQNNDVIHLNSTSWSKWIDYVIYSNQHLLPNNASQQSIKYTDSEPFEVCMSSIPVLTSRHVYPYELLCRESWPITDLSDHYAVLGRFDFTDPGQPTLNPTPSPLPDACYDDRPSVWLGRATLECELTPAYCDMFGLEYLCSADYEIWDHCHFKTDTGKNVRCAVPQLSISSSTPVDEFKVLTYNVWELAYLYYQSGQRERTCRMLTEVFREHADVDVISFNEAFIGGCFPTNGASFRQILDSYGFKYFTDTVGDFTPIIPQPENGGVFIASRWPIVKWEETVYEDRVFASEDMLSAKGAIYAKIEKSVDGVTAIYHVLGTQLQSGKRDDGGIEVRRKQVQQMHNLMINQSIPFSEPVIYTGDFSTDLYEREDELTDLLAILEAEVPDIHGEIKFTIDRVNNDINAPSTGTSKWNDYVLYSFAHLIPTKSSQEAVKYTDSDAFPVCMDGTDLFAGYRFPYDDECGENKTITDLSDHYAVLGTFHFTKEEVSSAVFGTSSWYIVMLGFLTSFIQ</sequence>
<protein>
    <recommendedName>
        <fullName evidence="1">sphingomyelin phosphodiesterase</fullName>
        <ecNumber evidence="1">3.1.4.12</ecNumber>
    </recommendedName>
</protein>
<evidence type="ECO:0000256" key="1">
    <source>
        <dbReference type="ARBA" id="ARBA00012369"/>
    </source>
</evidence>
<name>A0ABM0MG18_SACKO</name>
<reference evidence="7" key="1">
    <citation type="submission" date="2025-08" db="UniProtKB">
        <authorList>
            <consortium name="RefSeq"/>
        </authorList>
    </citation>
    <scope>IDENTIFICATION</scope>
    <source>
        <tissue evidence="7">Testes</tissue>
    </source>
</reference>
<organism evidence="6 7">
    <name type="scientific">Saccoglossus kowalevskii</name>
    <name type="common">Acorn worm</name>
    <dbReference type="NCBI Taxonomy" id="10224"/>
    <lineage>
        <taxon>Eukaryota</taxon>
        <taxon>Metazoa</taxon>
        <taxon>Hemichordata</taxon>
        <taxon>Enteropneusta</taxon>
        <taxon>Harrimaniidae</taxon>
        <taxon>Saccoglossus</taxon>
    </lineage>
</organism>
<dbReference type="PANTHER" id="PTHR16320">
    <property type="entry name" value="SPHINGOMYELINASE FAMILY MEMBER"/>
    <property type="match status" value="1"/>
</dbReference>
<keyword evidence="2" id="KW-0378">Hydrolase</keyword>
<comment type="catalytic activity">
    <reaction evidence="3">
        <text>N-(hexadecanoyl)-sphing-4-enine-1-phosphocholine + H2O = N-hexadecanoylsphing-4-enine + phosphocholine + H(+)</text>
        <dbReference type="Rhea" id="RHEA:45644"/>
        <dbReference type="ChEBI" id="CHEBI:15377"/>
        <dbReference type="ChEBI" id="CHEBI:15378"/>
        <dbReference type="ChEBI" id="CHEBI:72959"/>
        <dbReference type="ChEBI" id="CHEBI:78646"/>
        <dbReference type="ChEBI" id="CHEBI:295975"/>
    </reaction>
    <physiologicalReaction direction="left-to-right" evidence="3">
        <dbReference type="Rhea" id="RHEA:45645"/>
    </physiologicalReaction>
</comment>
<keyword evidence="4" id="KW-0812">Transmembrane</keyword>
<dbReference type="InterPro" id="IPR017766">
    <property type="entry name" value="Sphingomyelinase/PLipase_C"/>
</dbReference>
<dbReference type="Gene3D" id="3.60.10.10">
    <property type="entry name" value="Endonuclease/exonuclease/phosphatase"/>
    <property type="match status" value="4"/>
</dbReference>
<keyword evidence="4" id="KW-0472">Membrane</keyword>
<feature type="transmembrane region" description="Helical" evidence="4">
    <location>
        <begin position="1616"/>
        <end position="1635"/>
    </location>
</feature>
<evidence type="ECO:0000256" key="5">
    <source>
        <dbReference type="SAM" id="SignalP"/>
    </source>
</evidence>
<dbReference type="GeneID" id="102807973"/>
<keyword evidence="6" id="KW-1185">Reference proteome</keyword>
<evidence type="ECO:0000313" key="6">
    <source>
        <dbReference type="Proteomes" id="UP000694865"/>
    </source>
</evidence>
<dbReference type="EC" id="3.1.4.12" evidence="1"/>
<accession>A0ABM0MG18</accession>
<evidence type="ECO:0000313" key="7">
    <source>
        <dbReference type="RefSeq" id="XP_006818959.1"/>
    </source>
</evidence>
<evidence type="ECO:0000256" key="3">
    <source>
        <dbReference type="ARBA" id="ARBA00049371"/>
    </source>
</evidence>